<proteinExistence type="predicted"/>
<organism evidence="1 2">
    <name type="scientific">Pterulicium gracile</name>
    <dbReference type="NCBI Taxonomy" id="1884261"/>
    <lineage>
        <taxon>Eukaryota</taxon>
        <taxon>Fungi</taxon>
        <taxon>Dikarya</taxon>
        <taxon>Basidiomycota</taxon>
        <taxon>Agaricomycotina</taxon>
        <taxon>Agaricomycetes</taxon>
        <taxon>Agaricomycetidae</taxon>
        <taxon>Agaricales</taxon>
        <taxon>Pleurotineae</taxon>
        <taxon>Pterulaceae</taxon>
        <taxon>Pterulicium</taxon>
    </lineage>
</organism>
<accession>A0A5C3QNF6</accession>
<sequence>MEHIPPEILTKVFWFARDDRSNFYDAQASPSVPSRVCRRWKEIAHSDPVLWSRGCPSGPRVVPTALGRVSQSFKEPPTTSQCDQSTWIQRKVLGGLHGDDLASSRSLGVVQAGAAWSARGPQGNTSGAESRHASLAHVLPLDPRSRERSVQRTEDHSVHQGLFFLTALSLDLSLLSEVQMPTPQTFDWGKLRSLFLSYRFGTPRAVSQLFFQLRNITFLDVTLTTRPKKEMTLEGHYVLPNLDTLITDEHPLLFYLTTPRLRVLELSCEVGTESIQLFLVRCECIIQSLTIETFVARDGIADLVARMPSLRSLTVQCALSVVAVHLVQQPRRDGHDKLCPALSEFSVGYFNDDPPLVLLESIAELLESRADGEQTPGQKPFVRCLAVTAPSRVGLETRELVLEIQQVQKRITSLAELSEVDVDLGRSWQDFVNWIDP</sequence>
<keyword evidence="2" id="KW-1185">Reference proteome</keyword>
<dbReference type="InterPro" id="IPR032675">
    <property type="entry name" value="LRR_dom_sf"/>
</dbReference>
<dbReference type="Gene3D" id="1.20.1280.50">
    <property type="match status" value="1"/>
</dbReference>
<dbReference type="SUPFAM" id="SSF52047">
    <property type="entry name" value="RNI-like"/>
    <property type="match status" value="1"/>
</dbReference>
<protein>
    <submittedName>
        <fullName evidence="1">Uncharacterized protein</fullName>
    </submittedName>
</protein>
<reference evidence="1 2" key="1">
    <citation type="journal article" date="2019" name="Nat. Ecol. Evol.">
        <title>Megaphylogeny resolves global patterns of mushroom evolution.</title>
        <authorList>
            <person name="Varga T."/>
            <person name="Krizsan K."/>
            <person name="Foldi C."/>
            <person name="Dima B."/>
            <person name="Sanchez-Garcia M."/>
            <person name="Sanchez-Ramirez S."/>
            <person name="Szollosi G.J."/>
            <person name="Szarkandi J.G."/>
            <person name="Papp V."/>
            <person name="Albert L."/>
            <person name="Andreopoulos W."/>
            <person name="Angelini C."/>
            <person name="Antonin V."/>
            <person name="Barry K.W."/>
            <person name="Bougher N.L."/>
            <person name="Buchanan P."/>
            <person name="Buyck B."/>
            <person name="Bense V."/>
            <person name="Catcheside P."/>
            <person name="Chovatia M."/>
            <person name="Cooper J."/>
            <person name="Damon W."/>
            <person name="Desjardin D."/>
            <person name="Finy P."/>
            <person name="Geml J."/>
            <person name="Haridas S."/>
            <person name="Hughes K."/>
            <person name="Justo A."/>
            <person name="Karasinski D."/>
            <person name="Kautmanova I."/>
            <person name="Kiss B."/>
            <person name="Kocsube S."/>
            <person name="Kotiranta H."/>
            <person name="LaButti K.M."/>
            <person name="Lechner B.E."/>
            <person name="Liimatainen K."/>
            <person name="Lipzen A."/>
            <person name="Lukacs Z."/>
            <person name="Mihaltcheva S."/>
            <person name="Morgado L.N."/>
            <person name="Niskanen T."/>
            <person name="Noordeloos M.E."/>
            <person name="Ohm R.A."/>
            <person name="Ortiz-Santana B."/>
            <person name="Ovrebo C."/>
            <person name="Racz N."/>
            <person name="Riley R."/>
            <person name="Savchenko A."/>
            <person name="Shiryaev A."/>
            <person name="Soop K."/>
            <person name="Spirin V."/>
            <person name="Szebenyi C."/>
            <person name="Tomsovsky M."/>
            <person name="Tulloss R.E."/>
            <person name="Uehling J."/>
            <person name="Grigoriev I.V."/>
            <person name="Vagvolgyi C."/>
            <person name="Papp T."/>
            <person name="Martin F.M."/>
            <person name="Miettinen O."/>
            <person name="Hibbett D.S."/>
            <person name="Nagy L.G."/>
        </authorList>
    </citation>
    <scope>NUCLEOTIDE SEQUENCE [LARGE SCALE GENOMIC DNA]</scope>
    <source>
        <strain evidence="1 2">CBS 309.79</strain>
    </source>
</reference>
<evidence type="ECO:0000313" key="1">
    <source>
        <dbReference type="EMBL" id="TFL03352.1"/>
    </source>
</evidence>
<dbReference type="EMBL" id="ML178820">
    <property type="protein sequence ID" value="TFL03352.1"/>
    <property type="molecule type" value="Genomic_DNA"/>
</dbReference>
<dbReference type="AlphaFoldDB" id="A0A5C3QNF6"/>
<evidence type="ECO:0000313" key="2">
    <source>
        <dbReference type="Proteomes" id="UP000305067"/>
    </source>
</evidence>
<gene>
    <name evidence="1" type="ORF">BDV98DRAFT_654759</name>
</gene>
<name>A0A5C3QNF6_9AGAR</name>
<dbReference type="Gene3D" id="3.80.10.10">
    <property type="entry name" value="Ribonuclease Inhibitor"/>
    <property type="match status" value="1"/>
</dbReference>
<dbReference type="Proteomes" id="UP000305067">
    <property type="component" value="Unassembled WGS sequence"/>
</dbReference>
<dbReference type="OrthoDB" id="2911131at2759"/>